<evidence type="ECO:0008006" key="3">
    <source>
        <dbReference type="Google" id="ProtNLM"/>
    </source>
</evidence>
<keyword evidence="2" id="KW-1185">Reference proteome</keyword>
<dbReference type="EMBL" id="OX336137">
    <property type="protein sequence ID" value="CAI2718616.1"/>
    <property type="molecule type" value="Genomic_DNA"/>
</dbReference>
<protein>
    <recommendedName>
        <fullName evidence="3">Cytochrome c domain-containing protein</fullName>
    </recommendedName>
</protein>
<reference evidence="1 2" key="1">
    <citation type="submission" date="2022-09" db="EMBL/GenBank/DDBJ databases">
        <authorList>
            <person name="Kop L."/>
        </authorList>
    </citation>
    <scope>NUCLEOTIDE SEQUENCE [LARGE SCALE GENOMIC DNA]</scope>
    <source>
        <strain evidence="1 2">347</strain>
    </source>
</reference>
<proteinExistence type="predicted"/>
<sequence length="99" mass="11219">MTPSNTFKRRNFLWTALFTLCFTAMVGFSPFLHSHEFDLKDLHQDCSPCHFSHSNAGLIPTLAPLNADFDTVSQIIFYQETHSQSVSTRHSGRSPPLFS</sequence>
<dbReference type="RefSeq" id="WP_282011507.1">
    <property type="nucleotide sequence ID" value="NZ_OX336137.1"/>
</dbReference>
<organism evidence="1 2">
    <name type="scientific">Nitrospina watsonii</name>
    <dbReference type="NCBI Taxonomy" id="1323948"/>
    <lineage>
        <taxon>Bacteria</taxon>
        <taxon>Pseudomonadati</taxon>
        <taxon>Nitrospinota/Tectimicrobiota group</taxon>
        <taxon>Nitrospinota</taxon>
        <taxon>Nitrospinia</taxon>
        <taxon>Nitrospinales</taxon>
        <taxon>Nitrospinaceae</taxon>
        <taxon>Nitrospina</taxon>
    </lineage>
</organism>
<gene>
    <name evidence="1" type="ORF">NSPWAT_1757</name>
</gene>
<dbReference type="Proteomes" id="UP001157733">
    <property type="component" value="Chromosome"/>
</dbReference>
<evidence type="ECO:0000313" key="2">
    <source>
        <dbReference type="Proteomes" id="UP001157733"/>
    </source>
</evidence>
<name>A0ABN8W4Q4_9BACT</name>
<evidence type="ECO:0000313" key="1">
    <source>
        <dbReference type="EMBL" id="CAI2718616.1"/>
    </source>
</evidence>
<accession>A0ABN8W4Q4</accession>